<comment type="caution">
    <text evidence="4">The sequence shown here is derived from an EMBL/GenBank/DDBJ whole genome shotgun (WGS) entry which is preliminary data.</text>
</comment>
<evidence type="ECO:0000256" key="1">
    <source>
        <dbReference type="ARBA" id="ARBA00022574"/>
    </source>
</evidence>
<feature type="non-terminal residue" evidence="4">
    <location>
        <position position="227"/>
    </location>
</feature>
<reference evidence="4" key="1">
    <citation type="submission" date="2019-04" db="EMBL/GenBank/DDBJ databases">
        <title>Genome assembly of Zosterops borbonicus 15179.</title>
        <authorList>
            <person name="Leroy T."/>
            <person name="Anselmetti Y."/>
            <person name="Tilak M.-K."/>
            <person name="Nabholz B."/>
        </authorList>
    </citation>
    <scope>NUCLEOTIDE SEQUENCE</scope>
    <source>
        <strain evidence="4">HGM_15179</strain>
        <tissue evidence="4">Muscle</tissue>
    </source>
</reference>
<dbReference type="InterPro" id="IPR001680">
    <property type="entry name" value="WD40_rpt"/>
</dbReference>
<feature type="non-terminal residue" evidence="4">
    <location>
        <position position="1"/>
    </location>
</feature>
<keyword evidence="1 3" id="KW-0853">WD repeat</keyword>
<name>A0A8K1FX21_9PASS</name>
<dbReference type="EMBL" id="SWJQ01003720">
    <property type="protein sequence ID" value="TRZ05650.1"/>
    <property type="molecule type" value="Genomic_DNA"/>
</dbReference>
<dbReference type="PANTHER" id="PTHR16266">
    <property type="entry name" value="WD REPEAT DOMAIN 9"/>
    <property type="match status" value="1"/>
</dbReference>
<dbReference type="PROSITE" id="PS50294">
    <property type="entry name" value="WD_REPEATS_REGION"/>
    <property type="match status" value="2"/>
</dbReference>
<accession>A0A8K1FX21</accession>
<dbReference type="Pfam" id="PF00400">
    <property type="entry name" value="WD40"/>
    <property type="match status" value="4"/>
</dbReference>
<dbReference type="SMART" id="SM00320">
    <property type="entry name" value="WD40"/>
    <property type="match status" value="5"/>
</dbReference>
<dbReference type="GO" id="GO:0005634">
    <property type="term" value="C:nucleus"/>
    <property type="evidence" value="ECO:0007669"/>
    <property type="project" value="TreeGrafter"/>
</dbReference>
<evidence type="ECO:0000256" key="2">
    <source>
        <dbReference type="ARBA" id="ARBA00022737"/>
    </source>
</evidence>
<dbReference type="Gene3D" id="2.130.10.10">
    <property type="entry name" value="YVTN repeat-like/Quinoprotein amine dehydrogenase"/>
    <property type="match status" value="2"/>
</dbReference>
<proteinExistence type="predicted"/>
<keyword evidence="2" id="KW-0677">Repeat</keyword>
<dbReference type="PROSITE" id="PS50082">
    <property type="entry name" value="WD_REPEATS_2"/>
    <property type="match status" value="2"/>
</dbReference>
<evidence type="ECO:0000313" key="4">
    <source>
        <dbReference type="EMBL" id="TRZ05650.1"/>
    </source>
</evidence>
<dbReference type="InterPro" id="IPR019775">
    <property type="entry name" value="WD40_repeat_CS"/>
</dbReference>
<feature type="repeat" description="WD" evidence="3">
    <location>
        <begin position="50"/>
        <end position="92"/>
    </location>
</feature>
<feature type="repeat" description="WD" evidence="3">
    <location>
        <begin position="138"/>
        <end position="180"/>
    </location>
</feature>
<evidence type="ECO:0000313" key="5">
    <source>
        <dbReference type="Proteomes" id="UP000796761"/>
    </source>
</evidence>
<dbReference type="GO" id="GO:0006357">
    <property type="term" value="P:regulation of transcription by RNA polymerase II"/>
    <property type="evidence" value="ECO:0007669"/>
    <property type="project" value="TreeGrafter"/>
</dbReference>
<gene>
    <name evidence="4" type="ORF">HGM15179_021457</name>
</gene>
<dbReference type="FunFam" id="2.130.10.10:FF:000222">
    <property type="entry name" value="Bromodomain and WD repeat domain containing 3"/>
    <property type="match status" value="1"/>
</dbReference>
<dbReference type="GO" id="GO:0007010">
    <property type="term" value="P:cytoskeleton organization"/>
    <property type="evidence" value="ECO:0007669"/>
    <property type="project" value="TreeGrafter"/>
</dbReference>
<organism evidence="4 5">
    <name type="scientific">Zosterops borbonicus</name>
    <dbReference type="NCBI Taxonomy" id="364589"/>
    <lineage>
        <taxon>Eukaryota</taxon>
        <taxon>Metazoa</taxon>
        <taxon>Chordata</taxon>
        <taxon>Craniata</taxon>
        <taxon>Vertebrata</taxon>
        <taxon>Euteleostomi</taxon>
        <taxon>Archelosauria</taxon>
        <taxon>Archosauria</taxon>
        <taxon>Dinosauria</taxon>
        <taxon>Saurischia</taxon>
        <taxon>Theropoda</taxon>
        <taxon>Coelurosauria</taxon>
        <taxon>Aves</taxon>
        <taxon>Neognathae</taxon>
        <taxon>Neoaves</taxon>
        <taxon>Telluraves</taxon>
        <taxon>Australaves</taxon>
        <taxon>Passeriformes</taxon>
        <taxon>Sylvioidea</taxon>
        <taxon>Zosteropidae</taxon>
        <taxon>Zosterops</taxon>
    </lineage>
</organism>
<keyword evidence="5" id="KW-1185">Reference proteome</keyword>
<sequence length="227" mass="25555">NNVTSGEDKVTKLKVTMVAWDRYDATVITAVNNFLLKVWNSSTGQLLHSLSGHDDEVFVLEAHPFDQRIVLSAGHDGNIFVWDIDKGTKIRNYFNMIEGQGHGAVFDCKFSPDGQHFACTDSHGHLLLFGFGCNKYYEKGHDDEVFVLEAHPFDQRIVLSAGHDGNIFVWDIDKGTKIRNYFNMIEGQGHGAVFDCKFSPDGQHFACTDSHGHLLLFGFGCNKYYEK</sequence>
<evidence type="ECO:0000256" key="3">
    <source>
        <dbReference type="PROSITE-ProRule" id="PRU00221"/>
    </source>
</evidence>
<dbReference type="InterPro" id="IPR052060">
    <property type="entry name" value="Bromo_WD_repeat"/>
</dbReference>
<dbReference type="Proteomes" id="UP000796761">
    <property type="component" value="Unassembled WGS sequence"/>
</dbReference>
<dbReference type="SUPFAM" id="SSF50978">
    <property type="entry name" value="WD40 repeat-like"/>
    <property type="match status" value="1"/>
</dbReference>
<dbReference type="PANTHER" id="PTHR16266:SF25">
    <property type="entry name" value="BROMODOMAIN AND WD REPEAT-CONTAINING PROTEIN 3"/>
    <property type="match status" value="1"/>
</dbReference>
<protein>
    <submittedName>
        <fullName evidence="4">Uncharacterized protein</fullName>
    </submittedName>
</protein>
<dbReference type="AlphaFoldDB" id="A0A8K1FX21"/>
<dbReference type="InterPro" id="IPR015943">
    <property type="entry name" value="WD40/YVTN_repeat-like_dom_sf"/>
</dbReference>
<dbReference type="OrthoDB" id="10265743at2759"/>
<dbReference type="GO" id="GO:0008360">
    <property type="term" value="P:regulation of cell shape"/>
    <property type="evidence" value="ECO:0007669"/>
    <property type="project" value="TreeGrafter"/>
</dbReference>
<dbReference type="InterPro" id="IPR036322">
    <property type="entry name" value="WD40_repeat_dom_sf"/>
</dbReference>
<dbReference type="PROSITE" id="PS00678">
    <property type="entry name" value="WD_REPEATS_1"/>
    <property type="match status" value="2"/>
</dbReference>